<proteinExistence type="predicted"/>
<name>A0A4U6RY41_BRAEL</name>
<dbReference type="RefSeq" id="WP_137479422.1">
    <property type="nucleotide sequence ID" value="NZ_SZZP01000010.1"/>
</dbReference>
<sequence length="214" mass="24041">MPAAKESQQQRAVALLKEKGMVRLSEFKEAGITATTVVRMKEKGLLLQLSRGLYQLSDASFDTHHTLAEAAKLVPKGVVCLTSALSFHELTDTIPSRVWMAIGPKDRRPRIETPPLQFVRFGEKVRTSGIKDHMIEGVRVRIYDPAKTVVDLFRYRRRAGKRFQKSPGLNLALEGLRKALRKRKASPAEIARYANEAGIWKVVEPYLEAMTSNA</sequence>
<organism evidence="2 3">
    <name type="scientific">Bradyrhizobium elkanii</name>
    <dbReference type="NCBI Taxonomy" id="29448"/>
    <lineage>
        <taxon>Bacteria</taxon>
        <taxon>Pseudomonadati</taxon>
        <taxon>Pseudomonadota</taxon>
        <taxon>Alphaproteobacteria</taxon>
        <taxon>Hyphomicrobiales</taxon>
        <taxon>Nitrobacteraceae</taxon>
        <taxon>Bradyrhizobium</taxon>
    </lineage>
</organism>
<dbReference type="Pfam" id="PF13338">
    <property type="entry name" value="AbiEi_4"/>
    <property type="match status" value="1"/>
</dbReference>
<evidence type="ECO:0000313" key="3">
    <source>
        <dbReference type="Proteomes" id="UP000305095"/>
    </source>
</evidence>
<gene>
    <name evidence="2" type="ORF">FDV58_17960</name>
</gene>
<dbReference type="EMBL" id="SZZP01000010">
    <property type="protein sequence ID" value="TKV80134.1"/>
    <property type="molecule type" value="Genomic_DNA"/>
</dbReference>
<accession>A0A4U6RY41</accession>
<reference evidence="2 3" key="1">
    <citation type="submission" date="2019-05" db="EMBL/GenBank/DDBJ databases">
        <title>Draft Genome of Bradyrhizobium elkanii strain SEMIA 938, Used in Commercial Inoculants for Lupinus spp. in Brazil.</title>
        <authorList>
            <person name="Hungria M."/>
            <person name="Delamuta J.R.M."/>
            <person name="Ribeiro R.A."/>
            <person name="Nogueira M.A."/>
        </authorList>
    </citation>
    <scope>NUCLEOTIDE SEQUENCE [LARGE SCALE GENOMIC DNA]</scope>
    <source>
        <strain evidence="2 3">Semia 938</strain>
    </source>
</reference>
<evidence type="ECO:0000259" key="1">
    <source>
        <dbReference type="Pfam" id="PF13338"/>
    </source>
</evidence>
<comment type="caution">
    <text evidence="2">The sequence shown here is derived from an EMBL/GenBank/DDBJ whole genome shotgun (WGS) entry which is preliminary data.</text>
</comment>
<protein>
    <submittedName>
        <fullName evidence="2">Transcriptional regulator</fullName>
    </submittedName>
</protein>
<evidence type="ECO:0000313" key="2">
    <source>
        <dbReference type="EMBL" id="TKV80134.1"/>
    </source>
</evidence>
<dbReference type="AlphaFoldDB" id="A0A4U6RY41"/>
<dbReference type="Proteomes" id="UP000305095">
    <property type="component" value="Unassembled WGS sequence"/>
</dbReference>
<feature type="domain" description="AbiEi antitoxin N-terminal" evidence="1">
    <location>
        <begin position="11"/>
        <end position="56"/>
    </location>
</feature>
<dbReference type="InterPro" id="IPR025159">
    <property type="entry name" value="AbiEi_N"/>
</dbReference>